<evidence type="ECO:0000313" key="4">
    <source>
        <dbReference type="Proteomes" id="UP000031938"/>
    </source>
</evidence>
<reference evidence="3 4" key="1">
    <citation type="submission" date="2015-01" db="EMBL/GenBank/DDBJ databases">
        <title>Genome sequencing of Jeotgalibacillus soli.</title>
        <authorList>
            <person name="Goh K.M."/>
            <person name="Chan K.-G."/>
            <person name="Yaakop A.S."/>
            <person name="Ee R."/>
            <person name="Gan H.M."/>
            <person name="Chan C.S."/>
        </authorList>
    </citation>
    <scope>NUCLEOTIDE SEQUENCE [LARGE SCALE GENOMIC DNA]</scope>
    <source>
        <strain evidence="3 4">P9</strain>
    </source>
</reference>
<dbReference type="InterPro" id="IPR036291">
    <property type="entry name" value="NAD(P)-bd_dom_sf"/>
</dbReference>
<dbReference type="InterPro" id="IPR055170">
    <property type="entry name" value="GFO_IDH_MocA-like_dom"/>
</dbReference>
<dbReference type="Pfam" id="PF01408">
    <property type="entry name" value="GFO_IDH_MocA"/>
    <property type="match status" value="1"/>
</dbReference>
<dbReference type="AlphaFoldDB" id="A0A0C2W132"/>
<dbReference type="GO" id="GO:0000166">
    <property type="term" value="F:nucleotide binding"/>
    <property type="evidence" value="ECO:0007669"/>
    <property type="project" value="InterPro"/>
</dbReference>
<dbReference type="STRING" id="889306.KP78_13260"/>
<dbReference type="OrthoDB" id="9815825at2"/>
<dbReference type="InterPro" id="IPR000683">
    <property type="entry name" value="Gfo/Idh/MocA-like_OxRdtase_N"/>
</dbReference>
<evidence type="ECO:0000259" key="1">
    <source>
        <dbReference type="Pfam" id="PF01408"/>
    </source>
</evidence>
<dbReference type="RefSeq" id="WP_041087123.1">
    <property type="nucleotide sequence ID" value="NZ_JXRP01000009.1"/>
</dbReference>
<dbReference type="Gene3D" id="3.30.360.10">
    <property type="entry name" value="Dihydrodipicolinate Reductase, domain 2"/>
    <property type="match status" value="1"/>
</dbReference>
<comment type="caution">
    <text evidence="3">The sequence shown here is derived from an EMBL/GenBank/DDBJ whole genome shotgun (WGS) entry which is preliminary data.</text>
</comment>
<name>A0A0C2W132_9BACL</name>
<proteinExistence type="predicted"/>
<feature type="domain" description="GFO/IDH/MocA-like oxidoreductase" evidence="2">
    <location>
        <begin position="129"/>
        <end position="251"/>
    </location>
</feature>
<dbReference type="Proteomes" id="UP000031938">
    <property type="component" value="Unassembled WGS sequence"/>
</dbReference>
<accession>A0A0C2W132</accession>
<sequence length="324" mass="35628">MNIGIMSFAHMHAYSYAQCLLQLKQENVNLISIWDDNSVRGKEASEQFNAAFYNSFEEFFRSGLDAVIICSENVHHHDQVIAAAKAGLHIMCEKPLSLSTEEAENMIRTCNDQQVILQTAFPVRFAAPIRRLKEAVEAGEAGEIVAIRTTNRGQNPGGWFADPALSGGGALLDHTVHMADIMRWITGSEVKEVHAEWGTQFGSDGIDDMGLLTLIFEDGIIASHDASWSRPSGFPSWGDVTIEVIGTKKTLYADGFGERGHVYRKSGRAYEHVVSGEDMDMGLIRDFVDTVKEGRSPSITGEDGLRAAEIAFAAYEGVTILNKR</sequence>
<dbReference type="InterPro" id="IPR051450">
    <property type="entry name" value="Gfo/Idh/MocA_Oxidoreductases"/>
</dbReference>
<dbReference type="PATRIC" id="fig|889306.3.peg.1335"/>
<protein>
    <submittedName>
        <fullName evidence="3">NADH-dependent dehydrogenase</fullName>
    </submittedName>
</protein>
<dbReference type="SUPFAM" id="SSF51735">
    <property type="entry name" value="NAD(P)-binding Rossmann-fold domains"/>
    <property type="match status" value="1"/>
</dbReference>
<dbReference type="Gene3D" id="3.40.50.720">
    <property type="entry name" value="NAD(P)-binding Rossmann-like Domain"/>
    <property type="match status" value="1"/>
</dbReference>
<dbReference type="EMBL" id="JXRP01000009">
    <property type="protein sequence ID" value="KIL49858.1"/>
    <property type="molecule type" value="Genomic_DNA"/>
</dbReference>
<dbReference type="Pfam" id="PF22725">
    <property type="entry name" value="GFO_IDH_MocA_C3"/>
    <property type="match status" value="1"/>
</dbReference>
<gene>
    <name evidence="3" type="ORF">KP78_13260</name>
</gene>
<dbReference type="SUPFAM" id="SSF55347">
    <property type="entry name" value="Glyceraldehyde-3-phosphate dehydrogenase-like, C-terminal domain"/>
    <property type="match status" value="1"/>
</dbReference>
<feature type="domain" description="Gfo/Idh/MocA-like oxidoreductase N-terminal" evidence="1">
    <location>
        <begin position="22"/>
        <end position="120"/>
    </location>
</feature>
<dbReference type="PANTHER" id="PTHR43377:SF1">
    <property type="entry name" value="BILIVERDIN REDUCTASE A"/>
    <property type="match status" value="1"/>
</dbReference>
<organism evidence="3 4">
    <name type="scientific">Jeotgalibacillus soli</name>
    <dbReference type="NCBI Taxonomy" id="889306"/>
    <lineage>
        <taxon>Bacteria</taxon>
        <taxon>Bacillati</taxon>
        <taxon>Bacillota</taxon>
        <taxon>Bacilli</taxon>
        <taxon>Bacillales</taxon>
        <taxon>Caryophanaceae</taxon>
        <taxon>Jeotgalibacillus</taxon>
    </lineage>
</organism>
<evidence type="ECO:0000259" key="2">
    <source>
        <dbReference type="Pfam" id="PF22725"/>
    </source>
</evidence>
<evidence type="ECO:0000313" key="3">
    <source>
        <dbReference type="EMBL" id="KIL49858.1"/>
    </source>
</evidence>
<dbReference type="PANTHER" id="PTHR43377">
    <property type="entry name" value="BILIVERDIN REDUCTASE A"/>
    <property type="match status" value="1"/>
</dbReference>
<keyword evidence="4" id="KW-1185">Reference proteome</keyword>